<accession>A0ABY5HWH9</accession>
<gene>
    <name evidence="1" type="ORF">E4N76_13130</name>
</gene>
<evidence type="ECO:0000313" key="1">
    <source>
        <dbReference type="EMBL" id="UTY29798.1"/>
    </source>
</evidence>
<protein>
    <submittedName>
        <fullName evidence="1">Uncharacterized protein</fullName>
    </submittedName>
</protein>
<proteinExistence type="predicted"/>
<reference evidence="1" key="1">
    <citation type="submission" date="2019-04" db="EMBL/GenBank/DDBJ databases">
        <title>Whole genome sequencing of oral phylogroup 2 treponemes.</title>
        <authorList>
            <person name="Chan Y."/>
            <person name="Zeng H.H."/>
            <person name="Yu X.L."/>
            <person name="Leung W.K."/>
            <person name="Watt R.M."/>
        </authorList>
    </citation>
    <scope>NUCLEOTIDE SEQUENCE</scope>
    <source>
        <strain evidence="1">OMZ 847</strain>
    </source>
</reference>
<evidence type="ECO:0000313" key="2">
    <source>
        <dbReference type="Proteomes" id="UP001059401"/>
    </source>
</evidence>
<dbReference type="RefSeq" id="WP_255805403.1">
    <property type="nucleotide sequence ID" value="NZ_CP038802.1"/>
</dbReference>
<name>A0ABY5HWH9_9SPIR</name>
<dbReference type="Proteomes" id="UP001059401">
    <property type="component" value="Chromosome"/>
</dbReference>
<dbReference type="EMBL" id="CP038802">
    <property type="protein sequence ID" value="UTY29798.1"/>
    <property type="molecule type" value="Genomic_DNA"/>
</dbReference>
<sequence>MKNPERNIIYRHFLEDEINHLRYDKRLTLKQIAEVITTTKKIQISDETVRRYLKNLHAKTRDNRE</sequence>
<organism evidence="1 2">
    <name type="scientific">Treponema putidum</name>
    <dbReference type="NCBI Taxonomy" id="221027"/>
    <lineage>
        <taxon>Bacteria</taxon>
        <taxon>Pseudomonadati</taxon>
        <taxon>Spirochaetota</taxon>
        <taxon>Spirochaetia</taxon>
        <taxon>Spirochaetales</taxon>
        <taxon>Treponemataceae</taxon>
        <taxon>Treponema</taxon>
    </lineage>
</organism>
<keyword evidence="2" id="KW-1185">Reference proteome</keyword>